<keyword evidence="9 14" id="KW-1133">Transmembrane helix</keyword>
<proteinExistence type="predicted"/>
<dbReference type="Gramene" id="KZN04528">
    <property type="protein sequence ID" value="KZN04528"/>
    <property type="gene ID" value="DCAR_005365"/>
</dbReference>
<dbReference type="SMART" id="SM00220">
    <property type="entry name" value="S_TKc"/>
    <property type="match status" value="1"/>
</dbReference>
<evidence type="ECO:0000259" key="15">
    <source>
        <dbReference type="PROSITE" id="PS50011"/>
    </source>
</evidence>
<evidence type="ECO:0000313" key="16">
    <source>
        <dbReference type="EMBL" id="KZN04528.1"/>
    </source>
</evidence>
<dbReference type="OMA" id="PETNTGR"/>
<keyword evidence="6 12" id="KW-0547">Nucleotide-binding</keyword>
<dbReference type="FunFam" id="1.10.510.10:FF:000058">
    <property type="entry name" value="Receptor-like protein kinase FERONIA"/>
    <property type="match status" value="1"/>
</dbReference>
<evidence type="ECO:0000256" key="5">
    <source>
        <dbReference type="ARBA" id="ARBA00022729"/>
    </source>
</evidence>
<feature type="compositionally biased region" description="Low complexity" evidence="13">
    <location>
        <begin position="1020"/>
        <end position="1035"/>
    </location>
</feature>
<feature type="transmembrane region" description="Helical" evidence="14">
    <location>
        <begin position="41"/>
        <end position="64"/>
    </location>
</feature>
<evidence type="ECO:0000256" key="8">
    <source>
        <dbReference type="ARBA" id="ARBA00022840"/>
    </source>
</evidence>
<accession>A0A166CZG9</accession>
<evidence type="ECO:0000256" key="12">
    <source>
        <dbReference type="PROSITE-ProRule" id="PRU10141"/>
    </source>
</evidence>
<evidence type="ECO:0000256" key="13">
    <source>
        <dbReference type="SAM" id="MobiDB-lite"/>
    </source>
</evidence>
<keyword evidence="10 14" id="KW-0472">Membrane</keyword>
<dbReference type="FunFam" id="3.30.200.20:FF:000039">
    <property type="entry name" value="receptor-like protein kinase FERONIA"/>
    <property type="match status" value="1"/>
</dbReference>
<dbReference type="PROSITE" id="PS00108">
    <property type="entry name" value="PROTEIN_KINASE_ST"/>
    <property type="match status" value="1"/>
</dbReference>
<dbReference type="SUPFAM" id="SSF117070">
    <property type="entry name" value="LEA14-like"/>
    <property type="match status" value="1"/>
</dbReference>
<evidence type="ECO:0000256" key="9">
    <source>
        <dbReference type="ARBA" id="ARBA00022989"/>
    </source>
</evidence>
<dbReference type="InterPro" id="IPR008271">
    <property type="entry name" value="Ser/Thr_kinase_AS"/>
</dbReference>
<dbReference type="FunFam" id="2.60.120.430:FF:000001">
    <property type="entry name" value="Receptor-like protein kinase FERONIA"/>
    <property type="match status" value="1"/>
</dbReference>
<dbReference type="PROSITE" id="PS00107">
    <property type="entry name" value="PROTEIN_KINASE_ATP"/>
    <property type="match status" value="1"/>
</dbReference>
<evidence type="ECO:0000256" key="4">
    <source>
        <dbReference type="ARBA" id="ARBA00022692"/>
    </source>
</evidence>
<keyword evidence="7" id="KW-0418">Kinase</keyword>
<keyword evidence="11" id="KW-0325">Glycoprotein</keyword>
<dbReference type="Gene3D" id="2.60.120.430">
    <property type="entry name" value="Galactose-binding lectin"/>
    <property type="match status" value="2"/>
</dbReference>
<evidence type="ECO:0000256" key="14">
    <source>
        <dbReference type="SAM" id="Phobius"/>
    </source>
</evidence>
<comment type="subcellular location">
    <subcellularLocation>
        <location evidence="1">Membrane</location>
        <topology evidence="1">Single-pass membrane protein</topology>
    </subcellularLocation>
</comment>
<keyword evidence="4 14" id="KW-0812">Transmembrane</keyword>
<dbReference type="InterPro" id="IPR017441">
    <property type="entry name" value="Protein_kinase_ATP_BS"/>
</dbReference>
<sequence>MVGSEQIRPLAPASDRHTSDHNVNIQTAKTKPLKTRTWFRVSIYIAAFFLLIAIVTVILIFTIFKIKNPKINLNQISINQLDLTNATSILTSQNISLTAHVSVKNPNYATFKYPNTNTNLYYRETVIGQARGPAGEAKARRTAYINETVDVMIVKLVSNPRFQSDIRSTLLPITSYTIVGGRIKVLNFIRRHISVSLNCSVLEGLEMEKRPRGLPLYVQVPLFSPSLSSSMAILVVLFSVFIVVPSVSSAGAPAKSDSFTPPDNYLLDCGSPQQTTLPDKRVFLSDQNSKEHINYEGKDLQVSVDKADVPLPIYRSAKVFSSEATYTFGMNKAGWHWIRLHFFPVPTNDANLQQSKFTVVSDSLVLLHEFSVGSGWVMKEYLVNVTNKQLSIKFTPVKDSTAFINAIEVVSAPDMLISDVGNSLVPVAQTSGLSQNSYQTIYRLNVGGPKIESQSDTLGRTWSEDIKYLKPENAGKNVSVEPKVIIYPDRNSPLIAPASVYASAMEMGDSNTVGPNFNVTWSLDVDTSFTYLVRLHFADIVSKSLNDLYFNVYVGGKKAISGLDLSTVAGDLASAYYKDFVVNSSMGVNSPLKVQIGPMNEAAGTKNALLNGLEVFKINNSVNSLDGEFGADGKTAGPSRGSVAAVGFAMMFGAFVGLGAMAVKWQKRPQDWQKSKSFSSWLLPIHAGDTSFMSSKTSLGSRKGAYSSTMGLGRFFSFAELQEATKNWDASAIVGVGGFGNVYLGEIDNGTKVAIKRGNPQSEQGINEFQTEIQMLSKLRHRHLVSLIGYCDENDEMILVYEYMSNGPLRDHLYGKNLPTLPWKQRLEICIGAARGLHYLHTGSAQGIIHRDVKTTNILLDDNFVAKMADFGLSKDGSNVEGQAYVSTAVKGSFGYLDPEYFRKQQLTDKSDVYSFGVVLLEVLCARAAINPALPREQVNLAEWALQWKRKDLLDKIMDPTLVEDINLESMKKFAEAAEKCLGEYGVDRPTMGDVLWNLEHALQLQEASLKAKSEEENNAVASGASPAVPSAPAATTSLDNRPVPSPQQTNKPAQVDPIDEHSGTAVFKQFAELNGR</sequence>
<evidence type="ECO:0000256" key="6">
    <source>
        <dbReference type="ARBA" id="ARBA00022741"/>
    </source>
</evidence>
<dbReference type="Pfam" id="PF07714">
    <property type="entry name" value="PK_Tyr_Ser-Thr"/>
    <property type="match status" value="1"/>
</dbReference>
<feature type="binding site" evidence="12">
    <location>
        <position position="756"/>
    </location>
    <ligand>
        <name>ATP</name>
        <dbReference type="ChEBI" id="CHEBI:30616"/>
    </ligand>
</feature>
<dbReference type="FunFam" id="2.60.120.430:FF:000005">
    <property type="entry name" value="Putative receptor-like protein kinase"/>
    <property type="match status" value="1"/>
</dbReference>
<feature type="region of interest" description="Disordered" evidence="13">
    <location>
        <begin position="1"/>
        <end position="23"/>
    </location>
</feature>
<dbReference type="SUPFAM" id="SSF56112">
    <property type="entry name" value="Protein kinase-like (PK-like)"/>
    <property type="match status" value="1"/>
</dbReference>
<evidence type="ECO:0000256" key="3">
    <source>
        <dbReference type="ARBA" id="ARBA00022679"/>
    </source>
</evidence>
<dbReference type="InterPro" id="IPR011009">
    <property type="entry name" value="Kinase-like_dom_sf"/>
</dbReference>
<comment type="caution">
    <text evidence="16">The sequence shown here is derived from an EMBL/GenBank/DDBJ whole genome shotgun (WGS) entry which is preliminary data.</text>
</comment>
<evidence type="ECO:0000256" key="10">
    <source>
        <dbReference type="ARBA" id="ARBA00023136"/>
    </source>
</evidence>
<dbReference type="CDD" id="cd14066">
    <property type="entry name" value="STKc_IRAK"/>
    <property type="match status" value="1"/>
</dbReference>
<name>A0A166CZG9_DAUCS</name>
<organism evidence="16">
    <name type="scientific">Daucus carota subsp. sativus</name>
    <name type="common">Carrot</name>
    <dbReference type="NCBI Taxonomy" id="79200"/>
    <lineage>
        <taxon>Eukaryota</taxon>
        <taxon>Viridiplantae</taxon>
        <taxon>Streptophyta</taxon>
        <taxon>Embryophyta</taxon>
        <taxon>Tracheophyta</taxon>
        <taxon>Spermatophyta</taxon>
        <taxon>Magnoliopsida</taxon>
        <taxon>eudicotyledons</taxon>
        <taxon>Gunneridae</taxon>
        <taxon>Pentapetalae</taxon>
        <taxon>asterids</taxon>
        <taxon>campanulids</taxon>
        <taxon>Apiales</taxon>
        <taxon>Apiaceae</taxon>
        <taxon>Apioideae</taxon>
        <taxon>Scandiceae</taxon>
        <taxon>Daucinae</taxon>
        <taxon>Daucus</taxon>
        <taxon>Daucus sect. Daucus</taxon>
    </lineage>
</organism>
<dbReference type="Pfam" id="PF12819">
    <property type="entry name" value="Malectin_like"/>
    <property type="match status" value="1"/>
</dbReference>
<protein>
    <recommendedName>
        <fullName evidence="15">Protein kinase domain-containing protein</fullName>
    </recommendedName>
</protein>
<keyword evidence="8 12" id="KW-0067">ATP-binding</keyword>
<dbReference type="EMBL" id="LNRQ01000002">
    <property type="protein sequence ID" value="KZN04528.1"/>
    <property type="molecule type" value="Genomic_DNA"/>
</dbReference>
<keyword evidence="3" id="KW-0808">Transferase</keyword>
<keyword evidence="2" id="KW-0723">Serine/threonine-protein kinase</keyword>
<dbReference type="Gene3D" id="1.10.510.10">
    <property type="entry name" value="Transferase(Phosphotransferase) domain 1"/>
    <property type="match status" value="1"/>
</dbReference>
<gene>
    <name evidence="16" type="ORF">DCAR_005365</name>
</gene>
<dbReference type="PANTHER" id="PTHR47989">
    <property type="entry name" value="OS01G0750732 PROTEIN"/>
    <property type="match status" value="1"/>
</dbReference>
<dbReference type="InterPro" id="IPR024788">
    <property type="entry name" value="Malectin-like_Carb-bd_dom"/>
</dbReference>
<evidence type="ECO:0000256" key="7">
    <source>
        <dbReference type="ARBA" id="ARBA00022777"/>
    </source>
</evidence>
<feature type="domain" description="Protein kinase" evidence="15">
    <location>
        <begin position="728"/>
        <end position="1004"/>
    </location>
</feature>
<dbReference type="GO" id="GO:0005524">
    <property type="term" value="F:ATP binding"/>
    <property type="evidence" value="ECO:0007669"/>
    <property type="project" value="UniProtKB-UniRule"/>
</dbReference>
<dbReference type="InterPro" id="IPR004864">
    <property type="entry name" value="LEA_2"/>
</dbReference>
<reference evidence="16" key="1">
    <citation type="journal article" date="2016" name="Nat. Genet.">
        <title>A high-quality carrot genome assembly provides new insights into carotenoid accumulation and asterid genome evolution.</title>
        <authorList>
            <person name="Iorizzo M."/>
            <person name="Ellison S."/>
            <person name="Senalik D."/>
            <person name="Zeng P."/>
            <person name="Satapoomin P."/>
            <person name="Huang J."/>
            <person name="Bowman M."/>
            <person name="Iovene M."/>
            <person name="Sanseverino W."/>
            <person name="Cavagnaro P."/>
            <person name="Yildiz M."/>
            <person name="Macko-Podgorni A."/>
            <person name="Moranska E."/>
            <person name="Grzebelus E."/>
            <person name="Grzebelus D."/>
            <person name="Ashrafi H."/>
            <person name="Zheng Z."/>
            <person name="Cheng S."/>
            <person name="Spooner D."/>
            <person name="Van Deynze A."/>
            <person name="Simon P."/>
        </authorList>
    </citation>
    <scope>NUCLEOTIDE SEQUENCE [LARGE SCALE GENOMIC DNA]</scope>
    <source>
        <tissue evidence="16">Leaf</tissue>
    </source>
</reference>
<dbReference type="Gene3D" id="3.30.200.20">
    <property type="entry name" value="Phosphorylase Kinase, domain 1"/>
    <property type="match status" value="1"/>
</dbReference>
<dbReference type="Pfam" id="PF03168">
    <property type="entry name" value="LEA_2"/>
    <property type="match status" value="1"/>
</dbReference>
<dbReference type="InterPro" id="IPR001245">
    <property type="entry name" value="Ser-Thr/Tyr_kinase_cat_dom"/>
</dbReference>
<dbReference type="PANTHER" id="PTHR47989:SF62">
    <property type="entry name" value="OS05G0423500 PROTEIN"/>
    <property type="match status" value="1"/>
</dbReference>
<dbReference type="GO" id="GO:0016020">
    <property type="term" value="C:membrane"/>
    <property type="evidence" value="ECO:0007669"/>
    <property type="project" value="UniProtKB-SubCell"/>
</dbReference>
<feature type="region of interest" description="Disordered" evidence="13">
    <location>
        <begin position="1010"/>
        <end position="1065"/>
    </location>
</feature>
<dbReference type="InterPro" id="IPR000719">
    <property type="entry name" value="Prot_kinase_dom"/>
</dbReference>
<dbReference type="AlphaFoldDB" id="A0A166CZG9"/>
<evidence type="ECO:0000256" key="1">
    <source>
        <dbReference type="ARBA" id="ARBA00004167"/>
    </source>
</evidence>
<dbReference type="GO" id="GO:0004674">
    <property type="term" value="F:protein serine/threonine kinase activity"/>
    <property type="evidence" value="ECO:0007669"/>
    <property type="project" value="UniProtKB-KW"/>
</dbReference>
<evidence type="ECO:0000256" key="2">
    <source>
        <dbReference type="ARBA" id="ARBA00022527"/>
    </source>
</evidence>
<dbReference type="PROSITE" id="PS50011">
    <property type="entry name" value="PROTEIN_KINASE_DOM"/>
    <property type="match status" value="1"/>
</dbReference>
<keyword evidence="5" id="KW-0732">Signal</keyword>
<evidence type="ECO:0000256" key="11">
    <source>
        <dbReference type="ARBA" id="ARBA00023180"/>
    </source>
</evidence>